<feature type="compositionally biased region" description="Basic and acidic residues" evidence="1">
    <location>
        <begin position="27"/>
        <end position="38"/>
    </location>
</feature>
<proteinExistence type="predicted"/>
<evidence type="ECO:0000313" key="3">
    <source>
        <dbReference type="Proteomes" id="UP000320672"/>
    </source>
</evidence>
<organism evidence="2 3">
    <name type="scientific">Roseimaritima multifibrata</name>
    <dbReference type="NCBI Taxonomy" id="1930274"/>
    <lineage>
        <taxon>Bacteria</taxon>
        <taxon>Pseudomonadati</taxon>
        <taxon>Planctomycetota</taxon>
        <taxon>Planctomycetia</taxon>
        <taxon>Pirellulales</taxon>
        <taxon>Pirellulaceae</taxon>
        <taxon>Roseimaritima</taxon>
    </lineage>
</organism>
<keyword evidence="3" id="KW-1185">Reference proteome</keyword>
<name>A0A517MJ52_9BACT</name>
<dbReference type="AlphaFoldDB" id="A0A517MJ52"/>
<protein>
    <submittedName>
        <fullName evidence="2">Uncharacterized protein</fullName>
    </submittedName>
</protein>
<dbReference type="EMBL" id="CP036262">
    <property type="protein sequence ID" value="QDS94929.1"/>
    <property type="molecule type" value="Genomic_DNA"/>
</dbReference>
<sequence>MASFVSTLSFTLAHRPGLGSPGMGKCASEKARRADTKPEGNASRQRNFKTRKRGTGRDTSLTGLLIQSKAKGDKKSTDVLMATSSPPLLAGQDIRHQRLPLVPLNLLQWPRVRFAANSALAGVDEGVWI</sequence>
<gene>
    <name evidence="2" type="ORF">FF011L_37130</name>
</gene>
<feature type="region of interest" description="Disordered" evidence="1">
    <location>
        <begin position="16"/>
        <end position="78"/>
    </location>
</feature>
<evidence type="ECO:0000256" key="1">
    <source>
        <dbReference type="SAM" id="MobiDB-lite"/>
    </source>
</evidence>
<evidence type="ECO:0000313" key="2">
    <source>
        <dbReference type="EMBL" id="QDS94929.1"/>
    </source>
</evidence>
<dbReference type="Proteomes" id="UP000320672">
    <property type="component" value="Chromosome"/>
</dbReference>
<reference evidence="2 3" key="1">
    <citation type="submission" date="2019-02" db="EMBL/GenBank/DDBJ databases">
        <title>Deep-cultivation of Planctomycetes and their phenomic and genomic characterization uncovers novel biology.</title>
        <authorList>
            <person name="Wiegand S."/>
            <person name="Jogler M."/>
            <person name="Boedeker C."/>
            <person name="Pinto D."/>
            <person name="Vollmers J."/>
            <person name="Rivas-Marin E."/>
            <person name="Kohn T."/>
            <person name="Peeters S.H."/>
            <person name="Heuer A."/>
            <person name="Rast P."/>
            <person name="Oberbeckmann S."/>
            <person name="Bunk B."/>
            <person name="Jeske O."/>
            <person name="Meyerdierks A."/>
            <person name="Storesund J.E."/>
            <person name="Kallscheuer N."/>
            <person name="Luecker S."/>
            <person name="Lage O.M."/>
            <person name="Pohl T."/>
            <person name="Merkel B.J."/>
            <person name="Hornburger P."/>
            <person name="Mueller R.-W."/>
            <person name="Bruemmer F."/>
            <person name="Labrenz M."/>
            <person name="Spormann A.M."/>
            <person name="Op den Camp H."/>
            <person name="Overmann J."/>
            <person name="Amann R."/>
            <person name="Jetten M.S.M."/>
            <person name="Mascher T."/>
            <person name="Medema M.H."/>
            <person name="Devos D.P."/>
            <person name="Kaster A.-K."/>
            <person name="Ovreas L."/>
            <person name="Rohde M."/>
            <person name="Galperin M.Y."/>
            <person name="Jogler C."/>
        </authorList>
    </citation>
    <scope>NUCLEOTIDE SEQUENCE [LARGE SCALE GENOMIC DNA]</scope>
    <source>
        <strain evidence="2 3">FF011L</strain>
    </source>
</reference>
<dbReference type="KEGG" id="rml:FF011L_37130"/>
<accession>A0A517MJ52</accession>